<comment type="caution">
    <text evidence="4">The sequence shown here is derived from an EMBL/GenBank/DDBJ whole genome shotgun (WGS) entry which is preliminary data.</text>
</comment>
<evidence type="ECO:0000259" key="2">
    <source>
        <dbReference type="Pfam" id="PF09983"/>
    </source>
</evidence>
<sequence>MTAGGAAADRETDAAVEGGAAQRGAAPVFQASLRLRPGVSSGAAVARLGFGAWHDWRTAWDEAAAELGPPAGPEASVVSARVSVEGVTEDAPVELRVAGVDAALALIRYLGATGPEVDVERARRIARALCRARANLTPANLRAVMRLPDAEIEVLLAVAGWLAEHQDLSAWTLRQLPIPRAHSKWVETHGGLLRDVVGRDVGREVRPRLAVVHLTYVDPGYLRGRGRRHDAWTTGDVHDLAYVPQRVLVVENRDCRLWFPEAEGTVVVEGGGKAAASLLAGIPWIRSAGDVVYWGDIDADGFAILDRFRGAMAGPDADGVPGPPVRSILMDGVALGRYEQLGVDRDASGRPIKPSSARLTHLTEGETVAYHAVATAGEAPVRRIEQERIPEQDALAALMAADHH</sequence>
<dbReference type="Proteomes" id="UP000675409">
    <property type="component" value="Unassembled WGS sequence"/>
</dbReference>
<dbReference type="InterPro" id="IPR024534">
    <property type="entry name" value="JetD_C"/>
</dbReference>
<accession>A0ABS1LRJ4</accession>
<organism evidence="4 5">
    <name type="scientific">Myceligenerans indicum</name>
    <dbReference type="NCBI Taxonomy" id="2593663"/>
    <lineage>
        <taxon>Bacteria</taxon>
        <taxon>Bacillati</taxon>
        <taxon>Actinomycetota</taxon>
        <taxon>Actinomycetes</taxon>
        <taxon>Micrococcales</taxon>
        <taxon>Promicromonosporaceae</taxon>
        <taxon>Myceligenerans</taxon>
    </lineage>
</organism>
<evidence type="ECO:0000313" key="4">
    <source>
        <dbReference type="EMBL" id="MBL0888137.1"/>
    </source>
</evidence>
<evidence type="ECO:0000313" key="5">
    <source>
        <dbReference type="Proteomes" id="UP000675409"/>
    </source>
</evidence>
<gene>
    <name evidence="4" type="ORF">HGK34_17910</name>
</gene>
<dbReference type="InterPro" id="IPR024537">
    <property type="entry name" value="DUF3322"/>
</dbReference>
<feature type="domain" description="DUF3322" evidence="3">
    <location>
        <begin position="49"/>
        <end position="197"/>
    </location>
</feature>
<dbReference type="Pfam" id="PF09983">
    <property type="entry name" value="JetD_C"/>
    <property type="match status" value="1"/>
</dbReference>
<dbReference type="Pfam" id="PF11795">
    <property type="entry name" value="DUF3322"/>
    <property type="match status" value="1"/>
</dbReference>
<evidence type="ECO:0008006" key="6">
    <source>
        <dbReference type="Google" id="ProtNLM"/>
    </source>
</evidence>
<reference evidence="4 5" key="1">
    <citation type="journal article" date="2021" name="Arch. Microbiol.">
        <title>Myceligenerans indicum sp. nov., an actinobacterium isolated from mangrove sediment of Sundarbans, India.</title>
        <authorList>
            <person name="Asha K."/>
            <person name="Bhadury P."/>
        </authorList>
    </citation>
    <scope>NUCLEOTIDE SEQUENCE [LARGE SCALE GENOMIC DNA]</scope>
    <source>
        <strain evidence="4 5">I2</strain>
    </source>
</reference>
<name>A0ABS1LRJ4_9MICO</name>
<evidence type="ECO:0000259" key="3">
    <source>
        <dbReference type="Pfam" id="PF11795"/>
    </source>
</evidence>
<protein>
    <recommendedName>
        <fullName evidence="6">DUF3322 and DUF2220 domain-containing protein</fullName>
    </recommendedName>
</protein>
<feature type="domain" description="Wadjet protein JetD C-terminal" evidence="2">
    <location>
        <begin position="211"/>
        <end position="395"/>
    </location>
</feature>
<evidence type="ECO:0000256" key="1">
    <source>
        <dbReference type="SAM" id="MobiDB-lite"/>
    </source>
</evidence>
<proteinExistence type="predicted"/>
<feature type="region of interest" description="Disordered" evidence="1">
    <location>
        <begin position="1"/>
        <end position="21"/>
    </location>
</feature>
<keyword evidence="5" id="KW-1185">Reference proteome</keyword>
<dbReference type="EMBL" id="JABBYC010000045">
    <property type="protein sequence ID" value="MBL0888137.1"/>
    <property type="molecule type" value="Genomic_DNA"/>
</dbReference>